<accession>A0A9N7TK68</accession>
<dbReference type="AlphaFoldDB" id="A0A9N7TK68"/>
<organism evidence="2 3">
    <name type="scientific">Pleuronectes platessa</name>
    <name type="common">European plaice</name>
    <dbReference type="NCBI Taxonomy" id="8262"/>
    <lineage>
        <taxon>Eukaryota</taxon>
        <taxon>Metazoa</taxon>
        <taxon>Chordata</taxon>
        <taxon>Craniata</taxon>
        <taxon>Vertebrata</taxon>
        <taxon>Euteleostomi</taxon>
        <taxon>Actinopterygii</taxon>
        <taxon>Neopterygii</taxon>
        <taxon>Teleostei</taxon>
        <taxon>Neoteleostei</taxon>
        <taxon>Acanthomorphata</taxon>
        <taxon>Carangaria</taxon>
        <taxon>Pleuronectiformes</taxon>
        <taxon>Pleuronectoidei</taxon>
        <taxon>Pleuronectidae</taxon>
        <taxon>Pleuronectes</taxon>
    </lineage>
</organism>
<dbReference type="EMBL" id="CADEAL010000056">
    <property type="protein sequence ID" value="CAB1413484.1"/>
    <property type="molecule type" value="Genomic_DNA"/>
</dbReference>
<dbReference type="Proteomes" id="UP001153269">
    <property type="component" value="Unassembled WGS sequence"/>
</dbReference>
<evidence type="ECO:0000313" key="3">
    <source>
        <dbReference type="Proteomes" id="UP001153269"/>
    </source>
</evidence>
<evidence type="ECO:0000256" key="1">
    <source>
        <dbReference type="SAM" id="MobiDB-lite"/>
    </source>
</evidence>
<reference evidence="2" key="1">
    <citation type="submission" date="2020-03" db="EMBL/GenBank/DDBJ databases">
        <authorList>
            <person name="Weist P."/>
        </authorList>
    </citation>
    <scope>NUCLEOTIDE SEQUENCE</scope>
</reference>
<feature type="compositionally biased region" description="Polar residues" evidence="1">
    <location>
        <begin position="1"/>
        <end position="18"/>
    </location>
</feature>
<feature type="compositionally biased region" description="Basic and acidic residues" evidence="1">
    <location>
        <begin position="99"/>
        <end position="109"/>
    </location>
</feature>
<keyword evidence="3" id="KW-1185">Reference proteome</keyword>
<feature type="region of interest" description="Disordered" evidence="1">
    <location>
        <begin position="1"/>
        <end position="45"/>
    </location>
</feature>
<protein>
    <submittedName>
        <fullName evidence="2">Uncharacterized protein</fullName>
    </submittedName>
</protein>
<evidence type="ECO:0000313" key="2">
    <source>
        <dbReference type="EMBL" id="CAB1413484.1"/>
    </source>
</evidence>
<sequence length="133" mass="14521">MLCSQDNMPATQRMNMMQPTLPPARESSSHARPPANLGKKSDLRISTSSWKNPECSVQNINEVDAEVDHLSACNKLNGERIYTWPSSLQQSVCSGPPSDRVRGPRHLDAHAPSPPDHCPSSAPDTGNKLLHVC</sequence>
<name>A0A9N7TK68_PLEPL</name>
<feature type="region of interest" description="Disordered" evidence="1">
    <location>
        <begin position="88"/>
        <end position="126"/>
    </location>
</feature>
<proteinExistence type="predicted"/>
<gene>
    <name evidence="2" type="ORF">PLEPLA_LOCUS1184</name>
</gene>
<comment type="caution">
    <text evidence="2">The sequence shown here is derived from an EMBL/GenBank/DDBJ whole genome shotgun (WGS) entry which is preliminary data.</text>
</comment>